<evidence type="ECO:0000256" key="8">
    <source>
        <dbReference type="ARBA" id="ARBA00023170"/>
    </source>
</evidence>
<dbReference type="PANTHER" id="PTHR21137">
    <property type="entry name" value="ODORANT RECEPTOR"/>
    <property type="match status" value="1"/>
</dbReference>
<keyword evidence="8" id="KW-0675">Receptor</keyword>
<feature type="transmembrane region" description="Helical" evidence="10">
    <location>
        <begin position="42"/>
        <end position="64"/>
    </location>
</feature>
<keyword evidence="6 10" id="KW-1133">Transmembrane helix</keyword>
<proteinExistence type="predicted"/>
<evidence type="ECO:0000256" key="1">
    <source>
        <dbReference type="ARBA" id="ARBA00004651"/>
    </source>
</evidence>
<dbReference type="GO" id="GO:0005886">
    <property type="term" value="C:plasma membrane"/>
    <property type="evidence" value="ECO:0007669"/>
    <property type="project" value="UniProtKB-SubCell"/>
</dbReference>
<feature type="transmembrane region" description="Helical" evidence="10">
    <location>
        <begin position="133"/>
        <end position="152"/>
    </location>
</feature>
<evidence type="ECO:0000313" key="11">
    <source>
        <dbReference type="Proteomes" id="UP000504615"/>
    </source>
</evidence>
<dbReference type="Pfam" id="PF02949">
    <property type="entry name" value="7tm_6"/>
    <property type="match status" value="1"/>
</dbReference>
<evidence type="ECO:0000256" key="6">
    <source>
        <dbReference type="ARBA" id="ARBA00022989"/>
    </source>
</evidence>
<dbReference type="InterPro" id="IPR004117">
    <property type="entry name" value="7tm6_olfct_rcpt"/>
</dbReference>
<protein>
    <submittedName>
        <fullName evidence="12">Uncharacterized protein LOC112552623</fullName>
    </submittedName>
</protein>
<accession>A0A8N1S5D7</accession>
<evidence type="ECO:0000256" key="5">
    <source>
        <dbReference type="ARBA" id="ARBA00022725"/>
    </source>
</evidence>
<dbReference type="GO" id="GO:0007165">
    <property type="term" value="P:signal transduction"/>
    <property type="evidence" value="ECO:0007669"/>
    <property type="project" value="UniProtKB-KW"/>
</dbReference>
<evidence type="ECO:0000313" key="12">
    <source>
        <dbReference type="RefSeq" id="XP_025074025.1"/>
    </source>
</evidence>
<keyword evidence="2" id="KW-1003">Cell membrane</keyword>
<dbReference type="Proteomes" id="UP000504615">
    <property type="component" value="Unplaced"/>
</dbReference>
<keyword evidence="11" id="KW-1185">Reference proteome</keyword>
<dbReference type="OrthoDB" id="7616982at2759"/>
<evidence type="ECO:0000256" key="7">
    <source>
        <dbReference type="ARBA" id="ARBA00023136"/>
    </source>
</evidence>
<dbReference type="GeneID" id="112552623"/>
<keyword evidence="7 10" id="KW-0472">Membrane</keyword>
<feature type="transmembrane region" description="Helical" evidence="10">
    <location>
        <begin position="70"/>
        <end position="91"/>
    </location>
</feature>
<dbReference type="PANTHER" id="PTHR21137:SF35">
    <property type="entry name" value="ODORANT RECEPTOR 19A-RELATED"/>
    <property type="match status" value="1"/>
</dbReference>
<evidence type="ECO:0000256" key="10">
    <source>
        <dbReference type="SAM" id="Phobius"/>
    </source>
</evidence>
<dbReference type="GO" id="GO:0005549">
    <property type="term" value="F:odorant binding"/>
    <property type="evidence" value="ECO:0007669"/>
    <property type="project" value="InterPro"/>
</dbReference>
<evidence type="ECO:0000256" key="3">
    <source>
        <dbReference type="ARBA" id="ARBA00022606"/>
    </source>
</evidence>
<evidence type="ECO:0000256" key="2">
    <source>
        <dbReference type="ARBA" id="ARBA00022475"/>
    </source>
</evidence>
<organism evidence="11 12">
    <name type="scientific">Pogonomyrmex barbatus</name>
    <name type="common">red harvester ant</name>
    <dbReference type="NCBI Taxonomy" id="144034"/>
    <lineage>
        <taxon>Eukaryota</taxon>
        <taxon>Metazoa</taxon>
        <taxon>Ecdysozoa</taxon>
        <taxon>Arthropoda</taxon>
        <taxon>Hexapoda</taxon>
        <taxon>Insecta</taxon>
        <taxon>Pterygota</taxon>
        <taxon>Neoptera</taxon>
        <taxon>Endopterygota</taxon>
        <taxon>Hymenoptera</taxon>
        <taxon>Apocrita</taxon>
        <taxon>Aculeata</taxon>
        <taxon>Formicoidea</taxon>
        <taxon>Formicidae</taxon>
        <taxon>Myrmicinae</taxon>
        <taxon>Pogonomyrmex</taxon>
    </lineage>
</organism>
<keyword evidence="3" id="KW-0716">Sensory transduction</keyword>
<evidence type="ECO:0000256" key="4">
    <source>
        <dbReference type="ARBA" id="ARBA00022692"/>
    </source>
</evidence>
<name>A0A8N1S5D7_9HYME</name>
<dbReference type="RefSeq" id="XP_025074025.1">
    <property type="nucleotide sequence ID" value="XM_025218240.1"/>
</dbReference>
<evidence type="ECO:0000256" key="9">
    <source>
        <dbReference type="ARBA" id="ARBA00023224"/>
    </source>
</evidence>
<comment type="subcellular location">
    <subcellularLocation>
        <location evidence="1">Cell membrane</location>
        <topology evidence="1">Multi-pass membrane protein</topology>
    </subcellularLocation>
</comment>
<keyword evidence="5" id="KW-0552">Olfaction</keyword>
<dbReference type="AlphaFoldDB" id="A0A8N1S5D7"/>
<gene>
    <name evidence="12" type="primary">LOC112552623</name>
</gene>
<keyword evidence="9" id="KW-0807">Transducer</keyword>
<dbReference type="GO" id="GO:0004984">
    <property type="term" value="F:olfactory receptor activity"/>
    <property type="evidence" value="ECO:0007669"/>
    <property type="project" value="InterPro"/>
</dbReference>
<keyword evidence="4 10" id="KW-0812">Transmembrane</keyword>
<reference evidence="12" key="1">
    <citation type="submission" date="2025-08" db="UniProtKB">
        <authorList>
            <consortium name="RefSeq"/>
        </authorList>
    </citation>
    <scope>IDENTIFICATION</scope>
</reference>
<sequence length="153" mass="17290">MKSLISSEKLNSDKSIVEAIDSHLKATKFVDSLKSTLAGLHLFALPLGVISLSVNLYRLCVYIVTENIGAMSISLLYVVCHFGYLFFFNYLGQQVINYSDNVFKKICSTRWYAAPLNTQKYFMMIMHRSMKTSTLMVYVGLFLPSLEGFASVK</sequence>